<keyword evidence="2" id="KW-0680">Restriction system</keyword>
<feature type="domain" description="Type I restriction modification DNA specificity" evidence="5">
    <location>
        <begin position="7"/>
        <end position="169"/>
    </location>
</feature>
<feature type="domain" description="Type I restriction modification DNA specificity" evidence="5">
    <location>
        <begin position="289"/>
        <end position="453"/>
    </location>
</feature>
<organism evidence="6 7">
    <name type="scientific">Stenotrophomonas geniculata</name>
    <dbReference type="NCBI Taxonomy" id="86188"/>
    <lineage>
        <taxon>Bacteria</taxon>
        <taxon>Pseudomonadati</taxon>
        <taxon>Pseudomonadota</taxon>
        <taxon>Gammaproteobacteria</taxon>
        <taxon>Lysobacterales</taxon>
        <taxon>Lysobacteraceae</taxon>
        <taxon>Stenotrophomonas</taxon>
    </lineage>
</organism>
<keyword evidence="4" id="KW-0175">Coiled coil</keyword>
<comment type="similarity">
    <text evidence="1">Belongs to the type-I restriction system S methylase family.</text>
</comment>
<feature type="coiled-coil region" evidence="4">
    <location>
        <begin position="152"/>
        <end position="189"/>
    </location>
</feature>
<evidence type="ECO:0000313" key="6">
    <source>
        <dbReference type="EMBL" id="MFC6068748.1"/>
    </source>
</evidence>
<proteinExistence type="inferred from homology"/>
<dbReference type="Gene3D" id="3.90.220.20">
    <property type="entry name" value="DNA methylase specificity domains"/>
    <property type="match status" value="2"/>
</dbReference>
<sequence>MSDLPYGWHDVSLGDVLISVVGGGTPPRNIPSYFEGKVPWFTVKDMKSLRPSDAEEHISEAAIANSATNLIPANTLIVATRIALGRAMRPGVECAINQDLKALVVGRGIDPDFLLYWFGANERLIQDLGSGTTVSGIRLETLRSLPLALPPAKEQTRIVAKLEDLLAELDSAVAELKLAQKKLQQYRQSLLKSAVEGVLTVQWREAQRELGSSTQTGAELLQKILGERQTRWKEKQLEKYKEQGKVPPEDWEKKYPDPVQVDAVGLPALPEEWVWATVDQLTVEQRYGSSAKTSEDSTGIPVLRMGNIQDGKIDYTNLKYLPESHEEFPVLFLEDGDLLFNRTNSLELVGKTAVYRSERVPVSFASYLIAVRFAKEFVPELASTFINSAYGRQWIKEVAVQQTGQANVNGSKLSALAVPLPPVTEQIELMRILSDHMNRADEQEKAIQKSLKQSVTQRQNILRAAYAGKLVPQDPNEEPATVLLERIRSEQVERAERPKIRRTQQEKEIAVVVTKLIDVLAEAGDWLPAQEAFRRCGVADGALTERIEELYSELRKLDKEGRLAVEAVTDTSGRKLHDKIKLLVA</sequence>
<dbReference type="PANTHER" id="PTHR43140:SF1">
    <property type="entry name" value="TYPE I RESTRICTION ENZYME ECOKI SPECIFICITY SUBUNIT"/>
    <property type="match status" value="1"/>
</dbReference>
<evidence type="ECO:0000256" key="2">
    <source>
        <dbReference type="ARBA" id="ARBA00022747"/>
    </source>
</evidence>
<dbReference type="InterPro" id="IPR000055">
    <property type="entry name" value="Restrct_endonuc_typeI_TRD"/>
</dbReference>
<name>A0ABW1MZP7_9GAMM</name>
<keyword evidence="6" id="KW-0540">Nuclease</keyword>
<dbReference type="InterPro" id="IPR051212">
    <property type="entry name" value="Type-I_RE_S_subunit"/>
</dbReference>
<dbReference type="PANTHER" id="PTHR43140">
    <property type="entry name" value="TYPE-1 RESTRICTION ENZYME ECOKI SPECIFICITY PROTEIN"/>
    <property type="match status" value="1"/>
</dbReference>
<dbReference type="Pfam" id="PF01420">
    <property type="entry name" value="Methylase_S"/>
    <property type="match status" value="2"/>
</dbReference>
<dbReference type="RefSeq" id="WP_262088648.1">
    <property type="nucleotide sequence ID" value="NZ_JBFLAA010000005.1"/>
</dbReference>
<evidence type="ECO:0000313" key="7">
    <source>
        <dbReference type="Proteomes" id="UP001596115"/>
    </source>
</evidence>
<dbReference type="Proteomes" id="UP001596115">
    <property type="component" value="Unassembled WGS sequence"/>
</dbReference>
<dbReference type="InterPro" id="IPR044946">
    <property type="entry name" value="Restrct_endonuc_typeI_TRD_sf"/>
</dbReference>
<evidence type="ECO:0000256" key="3">
    <source>
        <dbReference type="ARBA" id="ARBA00023125"/>
    </source>
</evidence>
<protein>
    <submittedName>
        <fullName evidence="6">Restriction endonuclease subunit S</fullName>
        <ecNumber evidence="6">3.1.21.-</ecNumber>
    </submittedName>
</protein>
<dbReference type="EC" id="3.1.21.-" evidence="6"/>
<dbReference type="GO" id="GO:0004519">
    <property type="term" value="F:endonuclease activity"/>
    <property type="evidence" value="ECO:0007669"/>
    <property type="project" value="UniProtKB-KW"/>
</dbReference>
<dbReference type="EMBL" id="JBHRFL010000003">
    <property type="protein sequence ID" value="MFC6068748.1"/>
    <property type="molecule type" value="Genomic_DNA"/>
</dbReference>
<evidence type="ECO:0000259" key="5">
    <source>
        <dbReference type="Pfam" id="PF01420"/>
    </source>
</evidence>
<keyword evidence="3" id="KW-0238">DNA-binding</keyword>
<keyword evidence="7" id="KW-1185">Reference proteome</keyword>
<dbReference type="GO" id="GO:0016787">
    <property type="term" value="F:hydrolase activity"/>
    <property type="evidence" value="ECO:0007669"/>
    <property type="project" value="UniProtKB-KW"/>
</dbReference>
<reference evidence="6 7" key="1">
    <citation type="submission" date="2024-09" db="EMBL/GenBank/DDBJ databases">
        <title>Whole genome analysis of Stenotrophomonas geniculata MK-1, and its biological control impact on peanut foliage fungus diseases.</title>
        <authorList>
            <person name="Ahsan T."/>
        </authorList>
    </citation>
    <scope>NUCLEOTIDE SEQUENCE [LARGE SCALE GENOMIC DNA]</scope>
    <source>
        <strain evidence="6 7">MK-1</strain>
    </source>
</reference>
<accession>A0ABW1MZP7</accession>
<keyword evidence="6" id="KW-0378">Hydrolase</keyword>
<gene>
    <name evidence="6" type="ORF">ACFLLB_04075</name>
</gene>
<dbReference type="SUPFAM" id="SSF116734">
    <property type="entry name" value="DNA methylase specificity domain"/>
    <property type="match status" value="2"/>
</dbReference>
<keyword evidence="6" id="KW-0255">Endonuclease</keyword>
<comment type="caution">
    <text evidence="6">The sequence shown here is derived from an EMBL/GenBank/DDBJ whole genome shotgun (WGS) entry which is preliminary data.</text>
</comment>
<dbReference type="CDD" id="cd17524">
    <property type="entry name" value="RMtype1_S_EcoUTORF5051P-TRD2-CR2_like"/>
    <property type="match status" value="1"/>
</dbReference>
<dbReference type="CDD" id="cd17285">
    <property type="entry name" value="RMtype1_S_Csp16704I_TRD2-CR2_like"/>
    <property type="match status" value="1"/>
</dbReference>
<evidence type="ECO:0000256" key="1">
    <source>
        <dbReference type="ARBA" id="ARBA00010923"/>
    </source>
</evidence>
<evidence type="ECO:0000256" key="4">
    <source>
        <dbReference type="SAM" id="Coils"/>
    </source>
</evidence>